<dbReference type="GO" id="GO:0005576">
    <property type="term" value="C:extracellular region"/>
    <property type="evidence" value="ECO:0007669"/>
    <property type="project" value="UniProtKB-SubCell"/>
</dbReference>
<keyword evidence="2" id="KW-0964">Secreted</keyword>
<feature type="chain" id="PRO_5041927507" evidence="4">
    <location>
        <begin position="20"/>
        <end position="342"/>
    </location>
</feature>
<evidence type="ECO:0000313" key="7">
    <source>
        <dbReference type="Proteomes" id="UP001196068"/>
    </source>
</evidence>
<evidence type="ECO:0000256" key="3">
    <source>
        <dbReference type="ARBA" id="ARBA00022729"/>
    </source>
</evidence>
<dbReference type="InterPro" id="IPR008638">
    <property type="entry name" value="FhaB/CdiA-like_TPS"/>
</dbReference>
<keyword evidence="7" id="KW-1185">Reference proteome</keyword>
<dbReference type="InterPro" id="IPR012334">
    <property type="entry name" value="Pectin_lyas_fold"/>
</dbReference>
<evidence type="ECO:0000259" key="5">
    <source>
        <dbReference type="SMART" id="SM00912"/>
    </source>
</evidence>
<reference evidence="6" key="2">
    <citation type="journal article" date="2021" name="Syst. Appl. Microbiol.">
        <title>Roseomonas hellenica sp. nov., isolated from roots of wild-growing Alkanna tinctoria.</title>
        <authorList>
            <person name="Rat A."/>
            <person name="Naranjo H.D."/>
            <person name="Lebbe L."/>
            <person name="Cnockaert M."/>
            <person name="Krigas N."/>
            <person name="Grigoriadou K."/>
            <person name="Maloupa E."/>
            <person name="Willems A."/>
        </authorList>
    </citation>
    <scope>NUCLEOTIDE SEQUENCE</scope>
    <source>
        <strain evidence="6">LMG 28251</strain>
    </source>
</reference>
<dbReference type="Pfam" id="PF05860">
    <property type="entry name" value="TPS"/>
    <property type="match status" value="1"/>
</dbReference>
<protein>
    <submittedName>
        <fullName evidence="6">Filamentous hemagglutinin N-terminal domain-containing protein</fullName>
    </submittedName>
</protein>
<dbReference type="EMBL" id="JAAEDH010000018">
    <property type="protein sequence ID" value="MBR0656483.1"/>
    <property type="molecule type" value="Genomic_DNA"/>
</dbReference>
<dbReference type="InterPro" id="IPR050909">
    <property type="entry name" value="Bact_Autotransporter_VF"/>
</dbReference>
<evidence type="ECO:0000256" key="2">
    <source>
        <dbReference type="ARBA" id="ARBA00022525"/>
    </source>
</evidence>
<organism evidence="6 7">
    <name type="scientific">Plastoroseomonas arctica</name>
    <dbReference type="NCBI Taxonomy" id="1509237"/>
    <lineage>
        <taxon>Bacteria</taxon>
        <taxon>Pseudomonadati</taxon>
        <taxon>Pseudomonadota</taxon>
        <taxon>Alphaproteobacteria</taxon>
        <taxon>Acetobacterales</taxon>
        <taxon>Acetobacteraceae</taxon>
        <taxon>Plastoroseomonas</taxon>
    </lineage>
</organism>
<comment type="subcellular location">
    <subcellularLocation>
        <location evidence="1">Secreted</location>
    </subcellularLocation>
</comment>
<dbReference type="PANTHER" id="PTHR12338:SF8">
    <property type="entry name" value="HEME_HEMOPEXIN-BINDING PROTEIN"/>
    <property type="match status" value="1"/>
</dbReference>
<feature type="non-terminal residue" evidence="6">
    <location>
        <position position="342"/>
    </location>
</feature>
<feature type="signal peptide" evidence="4">
    <location>
        <begin position="1"/>
        <end position="19"/>
    </location>
</feature>
<dbReference type="RefSeq" id="WP_211875342.1">
    <property type="nucleotide sequence ID" value="NZ_JAAEDH010000018.1"/>
</dbReference>
<dbReference type="Gene3D" id="2.160.20.10">
    <property type="entry name" value="Single-stranded right-handed beta-helix, Pectin lyase-like"/>
    <property type="match status" value="1"/>
</dbReference>
<accession>A0AAF1K063</accession>
<dbReference type="SMART" id="SM00912">
    <property type="entry name" value="Haemagg_act"/>
    <property type="match status" value="1"/>
</dbReference>
<gene>
    <name evidence="6" type="ORF">GXW79_15490</name>
</gene>
<dbReference type="NCBIfam" id="TIGR01901">
    <property type="entry name" value="adhes_NPXG"/>
    <property type="match status" value="1"/>
</dbReference>
<sequence>MTPMPLLLRALLLSSTALAAWPALAQAPDARPTGGRVTAGAASIAQTPGRTTVTQGSDRAIIDWRGFDVGRDQSVRFDQPSARALTLNRVGSGEPSRIAGGISANGGVIIINQAGVVFTGTARVDAASVIASTADIANERFMAGGRMVFDRPGRADARIVNDGSITVREAGIAALVAPEVANRGTISARLGSVVLAGAETHTLDLHGDGLFAFDVTGAVRRAPSGGGALVTNTGVIEAQGGRLLLTARAADGVVTELVRAGGRISANTDAATGRRGDVVINGTGGAVVIEGVVEARGVAPGTRGGVVEVVADRGAFALPGARIDASGAGGGGEIAFGQTRAG</sequence>
<reference evidence="6" key="1">
    <citation type="submission" date="2020-01" db="EMBL/GenBank/DDBJ databases">
        <authorList>
            <person name="Rat A."/>
        </authorList>
    </citation>
    <scope>NUCLEOTIDE SEQUENCE</scope>
    <source>
        <strain evidence="6">LMG 28251</strain>
    </source>
</reference>
<evidence type="ECO:0000256" key="1">
    <source>
        <dbReference type="ARBA" id="ARBA00004613"/>
    </source>
</evidence>
<comment type="caution">
    <text evidence="6">The sequence shown here is derived from an EMBL/GenBank/DDBJ whole genome shotgun (WGS) entry which is preliminary data.</text>
</comment>
<evidence type="ECO:0000256" key="4">
    <source>
        <dbReference type="SAM" id="SignalP"/>
    </source>
</evidence>
<evidence type="ECO:0000313" key="6">
    <source>
        <dbReference type="EMBL" id="MBR0656483.1"/>
    </source>
</evidence>
<dbReference type="InterPro" id="IPR011050">
    <property type="entry name" value="Pectin_lyase_fold/virulence"/>
</dbReference>
<keyword evidence="3 4" id="KW-0732">Signal</keyword>
<dbReference type="PANTHER" id="PTHR12338">
    <property type="entry name" value="AUTOTRANSPORTER"/>
    <property type="match status" value="1"/>
</dbReference>
<proteinExistence type="predicted"/>
<feature type="domain" description="Filamentous haemagglutinin FhaB/tRNA nuclease CdiA-like TPS" evidence="5">
    <location>
        <begin position="28"/>
        <end position="140"/>
    </location>
</feature>
<dbReference type="SUPFAM" id="SSF51126">
    <property type="entry name" value="Pectin lyase-like"/>
    <property type="match status" value="1"/>
</dbReference>
<dbReference type="Proteomes" id="UP001196068">
    <property type="component" value="Unassembled WGS sequence"/>
</dbReference>
<name>A0AAF1K063_9PROT</name>
<dbReference type="AlphaFoldDB" id="A0AAF1K063"/>